<protein>
    <submittedName>
        <fullName evidence="2">Peptide maturation dehydrogenase</fullName>
    </submittedName>
</protein>
<dbReference type="Gene3D" id="3.40.109.10">
    <property type="entry name" value="NADH Oxidase"/>
    <property type="match status" value="1"/>
</dbReference>
<dbReference type="EMBL" id="RAUE01000026">
    <property type="protein sequence ID" value="MBA0312510.1"/>
    <property type="molecule type" value="Genomic_DNA"/>
</dbReference>
<dbReference type="InterPro" id="IPR052544">
    <property type="entry name" value="Bacteriocin_Proc_Enz"/>
</dbReference>
<dbReference type="InterPro" id="IPR020051">
    <property type="entry name" value="SagB-type_dehydrogenase"/>
</dbReference>
<evidence type="ECO:0000313" key="3">
    <source>
        <dbReference type="Proteomes" id="UP000822271"/>
    </source>
</evidence>
<reference evidence="2" key="1">
    <citation type="submission" date="2018-09" db="EMBL/GenBank/DDBJ databases">
        <authorList>
            <person name="Groschel M."/>
            <person name="Kohl T."/>
            <person name="Conchillo-Sole O."/>
            <person name="Mamat U."/>
            <person name="Yero D."/>
            <person name="Niemann S."/>
            <person name="Daura X."/>
            <person name="Gibert I."/>
        </authorList>
    </citation>
    <scope>NUCLEOTIDE SEQUENCE</scope>
    <source>
        <strain evidence="2">OG156</strain>
    </source>
</reference>
<dbReference type="InterPro" id="IPR029479">
    <property type="entry name" value="Nitroreductase"/>
</dbReference>
<dbReference type="InterPro" id="IPR000415">
    <property type="entry name" value="Nitroreductase-like"/>
</dbReference>
<dbReference type="PANTHER" id="PTHR43745">
    <property type="entry name" value="NITROREDUCTASE MJ1384-RELATED"/>
    <property type="match status" value="1"/>
</dbReference>
<accession>A0A2J0SGM1</accession>
<evidence type="ECO:0000313" key="2">
    <source>
        <dbReference type="EMBL" id="MBA0312510.1"/>
    </source>
</evidence>
<dbReference type="NCBIfam" id="TIGR04511">
    <property type="entry name" value="SagB_rel_DH_2"/>
    <property type="match status" value="1"/>
</dbReference>
<dbReference type="AlphaFoldDB" id="A0A2J0SGM1"/>
<dbReference type="RefSeq" id="WP_049429782.1">
    <property type="nucleotide sequence ID" value="NZ_CP154630.1"/>
</dbReference>
<reference evidence="2" key="2">
    <citation type="journal article" date="2020" name="Front. Microbiol.">
        <title>Genetic Variants of the DSF Quorum Sensing System in Stenotrophomonas maltophilia Influence Virulence and Resistance Phenotypes Among Genotypically Diverse Clinical Isolates.</title>
        <authorList>
            <person name="Yero D."/>
            <person name="Huedo P."/>
            <person name="Conchillo-Sole O."/>
            <person name="Martinez-Servat S."/>
            <person name="Mamat U."/>
            <person name="Coves X."/>
            <person name="Llanas F."/>
            <person name="Roca I."/>
            <person name="Vila J."/>
            <person name="Schaible U.E."/>
            <person name="Daura X."/>
            <person name="Gibert I."/>
        </authorList>
    </citation>
    <scope>NUCLEOTIDE SEQUENCE</scope>
    <source>
        <strain evidence="2">OG156</strain>
    </source>
</reference>
<dbReference type="InterPro" id="IPR030965">
    <property type="entry name" value="SagB-rel_DH_2"/>
</dbReference>
<evidence type="ECO:0000259" key="1">
    <source>
        <dbReference type="Pfam" id="PF00881"/>
    </source>
</evidence>
<dbReference type="SUPFAM" id="SSF55469">
    <property type="entry name" value="FMN-dependent nitroreductase-like"/>
    <property type="match status" value="1"/>
</dbReference>
<dbReference type="CDD" id="cd02142">
    <property type="entry name" value="McbC_SagB-like_oxidoreductase"/>
    <property type="match status" value="1"/>
</dbReference>
<proteinExistence type="predicted"/>
<name>A0A2J0SGM1_STEMA</name>
<dbReference type="OrthoDB" id="3723182at2"/>
<feature type="domain" description="Nitroreductase" evidence="1">
    <location>
        <begin position="178"/>
        <end position="367"/>
    </location>
</feature>
<dbReference type="Proteomes" id="UP000822271">
    <property type="component" value="Unassembled WGS sequence"/>
</dbReference>
<organism evidence="2 3">
    <name type="scientific">Stenotrophomonas maltophilia</name>
    <name type="common">Pseudomonas maltophilia</name>
    <name type="synonym">Xanthomonas maltophilia</name>
    <dbReference type="NCBI Taxonomy" id="40324"/>
    <lineage>
        <taxon>Bacteria</taxon>
        <taxon>Pseudomonadati</taxon>
        <taxon>Pseudomonadota</taxon>
        <taxon>Gammaproteobacteria</taxon>
        <taxon>Lysobacterales</taxon>
        <taxon>Lysobacteraceae</taxon>
        <taxon>Stenotrophomonas</taxon>
        <taxon>Stenotrophomonas maltophilia group</taxon>
    </lineage>
</organism>
<dbReference type="PANTHER" id="PTHR43745:SF2">
    <property type="entry name" value="NITROREDUCTASE MJ1384-RELATED"/>
    <property type="match status" value="1"/>
</dbReference>
<gene>
    <name evidence="2" type="ORF">D7Y33_16095</name>
</gene>
<comment type="caution">
    <text evidence="2">The sequence shown here is derived from an EMBL/GenBank/DDBJ whole genome shotgun (WGS) entry which is preliminary data.</text>
</comment>
<dbReference type="NCBIfam" id="TIGR03605">
    <property type="entry name" value="antibiot_sagB"/>
    <property type="match status" value="1"/>
</dbReference>
<sequence>MDVRRCAIVVVQPTEQIRFELEGLLRGGDGLVRTLAWEALAPHLDAPVVLDATAQALLGSLSPSAWTTLEAEKACSPAMDLLIASRLVLTRGQDDDVAARDERLRATHWHPLAAVMHAFSRWEDVDAVRNMRESQIETASQMRRTLGAPPPHAAAAAAEAGLVPLPPQQSNDFDALLARRVTCRNFDVTRSLPLPLLSQMLQRAFGSSSCQREGDDLVFLKKNVPSGGGLHPVEAYVLVRNVEGLAAGMYLYRAQGHGLLPIDCPVAIDGDFVMSMVGQQHWFADAHVLVILAPRFNRTYWKYRQHGKSYRVVAMEAGHLSQTLYLAATDAGLGAFITAAINEKPIERALGLDTINEGVLAVCGFGWRASRMTTSELDPAGVIWNLEDRAG</sequence>
<dbReference type="GO" id="GO:0016491">
    <property type="term" value="F:oxidoreductase activity"/>
    <property type="evidence" value="ECO:0007669"/>
    <property type="project" value="InterPro"/>
</dbReference>
<dbReference type="Pfam" id="PF00881">
    <property type="entry name" value="Nitroreductase"/>
    <property type="match status" value="1"/>
</dbReference>